<protein>
    <submittedName>
        <fullName evidence="2">Uncharacterized protein</fullName>
    </submittedName>
</protein>
<dbReference type="Gramene" id="ERM95184">
    <property type="protein sequence ID" value="ERM95184"/>
    <property type="gene ID" value="AMTR_s00009p00264410"/>
</dbReference>
<name>W1NJ08_AMBTC</name>
<dbReference type="HOGENOM" id="CLU_1416912_0_0_1"/>
<dbReference type="AlphaFoldDB" id="W1NJ08"/>
<keyword evidence="3" id="KW-1185">Reference proteome</keyword>
<feature type="region of interest" description="Disordered" evidence="1">
    <location>
        <begin position="161"/>
        <end position="192"/>
    </location>
</feature>
<reference evidence="3" key="1">
    <citation type="journal article" date="2013" name="Science">
        <title>The Amborella genome and the evolution of flowering plants.</title>
        <authorList>
            <consortium name="Amborella Genome Project"/>
        </authorList>
    </citation>
    <scope>NUCLEOTIDE SEQUENCE [LARGE SCALE GENOMIC DNA]</scope>
</reference>
<feature type="region of interest" description="Disordered" evidence="1">
    <location>
        <begin position="87"/>
        <end position="124"/>
    </location>
</feature>
<feature type="compositionally biased region" description="Basic and acidic residues" evidence="1">
    <location>
        <begin position="175"/>
        <end position="192"/>
    </location>
</feature>
<proteinExistence type="predicted"/>
<feature type="region of interest" description="Disordered" evidence="1">
    <location>
        <begin position="27"/>
        <end position="69"/>
    </location>
</feature>
<sequence>MYVGGRPGHAPRQGRWGGCTLRRMYRGEGEGEGEGEGLGPGQMHQSKRLVHPNQGGRPEQMHLGGCSADAPGRMPWANAPWADAPGRMYLGGSPGHRPRYRGRPGPGQMHQRGHLVHPHQGGRPGRMHLGGCSANAPGRMHIGRMHLGMRLGLMHLSAQGGRTPGGCTRAPRANVLERRTYPRERGGCTDPR</sequence>
<evidence type="ECO:0000313" key="3">
    <source>
        <dbReference type="Proteomes" id="UP000017836"/>
    </source>
</evidence>
<evidence type="ECO:0000256" key="1">
    <source>
        <dbReference type="SAM" id="MobiDB-lite"/>
    </source>
</evidence>
<dbReference type="Proteomes" id="UP000017836">
    <property type="component" value="Unassembled WGS sequence"/>
</dbReference>
<accession>W1NJ08</accession>
<gene>
    <name evidence="2" type="ORF">AMTR_s00009p00264410</name>
</gene>
<organism evidence="2 3">
    <name type="scientific">Amborella trichopoda</name>
    <dbReference type="NCBI Taxonomy" id="13333"/>
    <lineage>
        <taxon>Eukaryota</taxon>
        <taxon>Viridiplantae</taxon>
        <taxon>Streptophyta</taxon>
        <taxon>Embryophyta</taxon>
        <taxon>Tracheophyta</taxon>
        <taxon>Spermatophyta</taxon>
        <taxon>Magnoliopsida</taxon>
        <taxon>Amborellales</taxon>
        <taxon>Amborellaceae</taxon>
        <taxon>Amborella</taxon>
    </lineage>
</organism>
<evidence type="ECO:0000313" key="2">
    <source>
        <dbReference type="EMBL" id="ERM95184.1"/>
    </source>
</evidence>
<dbReference type="EMBL" id="KI397501">
    <property type="protein sequence ID" value="ERM95184.1"/>
    <property type="molecule type" value="Genomic_DNA"/>
</dbReference>